<name>A0A0P6Y7Y5_9CHLR</name>
<organism evidence="1 2">
    <name type="scientific">Bellilinea caldifistulae</name>
    <dbReference type="NCBI Taxonomy" id="360411"/>
    <lineage>
        <taxon>Bacteria</taxon>
        <taxon>Bacillati</taxon>
        <taxon>Chloroflexota</taxon>
        <taxon>Anaerolineae</taxon>
        <taxon>Anaerolineales</taxon>
        <taxon>Anaerolineaceae</taxon>
        <taxon>Bellilinea</taxon>
    </lineage>
</organism>
<evidence type="ECO:0000313" key="1">
    <source>
        <dbReference type="EMBL" id="KPL77772.1"/>
    </source>
</evidence>
<keyword evidence="2" id="KW-1185">Reference proteome</keyword>
<evidence type="ECO:0000313" key="2">
    <source>
        <dbReference type="Proteomes" id="UP000050514"/>
    </source>
</evidence>
<dbReference type="EMBL" id="LGHJ01000008">
    <property type="protein sequence ID" value="KPL77772.1"/>
    <property type="molecule type" value="Genomic_DNA"/>
</dbReference>
<protein>
    <submittedName>
        <fullName evidence="1">Uncharacterized protein</fullName>
    </submittedName>
</protein>
<reference evidence="1 2" key="1">
    <citation type="submission" date="2015-07" db="EMBL/GenBank/DDBJ databases">
        <title>Draft genome of Bellilinea caldifistulae DSM 17877.</title>
        <authorList>
            <person name="Hemp J."/>
            <person name="Ward L.M."/>
            <person name="Pace L.A."/>
            <person name="Fischer W.W."/>
        </authorList>
    </citation>
    <scope>NUCLEOTIDE SEQUENCE [LARGE SCALE GENOMIC DNA]</scope>
    <source>
        <strain evidence="1 2">GOMI-1</strain>
    </source>
</reference>
<comment type="caution">
    <text evidence="1">The sequence shown here is derived from an EMBL/GenBank/DDBJ whole genome shotgun (WGS) entry which is preliminary data.</text>
</comment>
<sequence>MINEVVLEGIVVKTWKYAEDLLFRIACYRDPDLPSKSLNDVPDAADFVTIRVLKGNLGAPVVVEKGYHVRVHGFLQSRDYEESLADFLKDARGAELPVPENLDPNELRAPRGTTEVIARRIMSQRNGSKR</sequence>
<dbReference type="AlphaFoldDB" id="A0A0P6Y7Y5"/>
<accession>A0A0P6Y7Y5</accession>
<dbReference type="OrthoDB" id="163280at2"/>
<gene>
    <name evidence="1" type="ORF">AC812_02695</name>
</gene>
<proteinExistence type="predicted"/>
<dbReference type="RefSeq" id="WP_061914351.1">
    <property type="nucleotide sequence ID" value="NZ_DF967971.1"/>
</dbReference>
<dbReference type="Proteomes" id="UP000050514">
    <property type="component" value="Unassembled WGS sequence"/>
</dbReference>